<dbReference type="SUPFAM" id="SSF53474">
    <property type="entry name" value="alpha/beta-Hydrolases"/>
    <property type="match status" value="1"/>
</dbReference>
<name>A0A0C1R868_9CLOT</name>
<dbReference type="PANTHER" id="PTHR43798">
    <property type="entry name" value="MONOACYLGLYCEROL LIPASE"/>
    <property type="match status" value="1"/>
</dbReference>
<gene>
    <name evidence="2" type="ORF">U732_3369</name>
</gene>
<feature type="domain" description="AB hydrolase-1" evidence="1">
    <location>
        <begin position="17"/>
        <end position="238"/>
    </location>
</feature>
<dbReference type="Pfam" id="PF12697">
    <property type="entry name" value="Abhydrolase_6"/>
    <property type="match status" value="1"/>
</dbReference>
<dbReference type="OrthoDB" id="1643507at2"/>
<dbReference type="InterPro" id="IPR050266">
    <property type="entry name" value="AB_hydrolase_sf"/>
</dbReference>
<protein>
    <submittedName>
        <fullName evidence="2">Alpha/beta hydrolase family protein</fullName>
    </submittedName>
</protein>
<evidence type="ECO:0000259" key="1">
    <source>
        <dbReference type="Pfam" id="PF12697"/>
    </source>
</evidence>
<dbReference type="RefSeq" id="WP_039633091.1">
    <property type="nucleotide sequence ID" value="NZ_AYSO01000016.1"/>
</dbReference>
<comment type="caution">
    <text evidence="2">The sequence shown here is derived from an EMBL/GenBank/DDBJ whole genome shotgun (WGS) entry which is preliminary data.</text>
</comment>
<sequence length="259" mass="29742">MALHYQEYGDKNASLMLFLHGGGVSDWMWDKQIQYFTHYHCIVPILPEHGLNNYEINFSIKGSAEELIKLIEEKSRGKKVILIGFSLGSQVIIQILSMKPDLIDFAIINSALVRPTLFTKKLIKPTIKLSFPLIKNRWFSKLQAKTLYVSEDYFEKYYEESCQIKPDSLIRVLEENMSFEIPKDFRKANGKILVTVGEKEKALMKNSAKDIVEANSNCIGVIIPKIGHGFSLAMPDFFNYMIEAWIHEDSLPKECKVIN</sequence>
<reference evidence="2 3" key="1">
    <citation type="journal article" date="2015" name="Infect. Genet. Evol.">
        <title>Genomic sequences of six botulinum neurotoxin-producing strains representing three clostridial species illustrate the mobility and diversity of botulinum neurotoxin genes.</title>
        <authorList>
            <person name="Smith T.J."/>
            <person name="Hill K.K."/>
            <person name="Xie G."/>
            <person name="Foley B.T."/>
            <person name="Williamson C.H."/>
            <person name="Foster J.T."/>
            <person name="Johnson S.L."/>
            <person name="Chertkov O."/>
            <person name="Teshima H."/>
            <person name="Gibbons H.S."/>
            <person name="Johnsky L.A."/>
            <person name="Karavis M.A."/>
            <person name="Smith L.A."/>
        </authorList>
    </citation>
    <scope>NUCLEOTIDE SEQUENCE [LARGE SCALE GENOMIC DNA]</scope>
    <source>
        <strain evidence="2 3">CDC 2741</strain>
    </source>
</reference>
<organism evidence="2 3">
    <name type="scientific">Clostridium argentinense CDC 2741</name>
    <dbReference type="NCBI Taxonomy" id="1418104"/>
    <lineage>
        <taxon>Bacteria</taxon>
        <taxon>Bacillati</taxon>
        <taxon>Bacillota</taxon>
        <taxon>Clostridia</taxon>
        <taxon>Eubacteriales</taxon>
        <taxon>Clostridiaceae</taxon>
        <taxon>Clostridium</taxon>
    </lineage>
</organism>
<evidence type="ECO:0000313" key="2">
    <source>
        <dbReference type="EMBL" id="KIE46746.1"/>
    </source>
</evidence>
<dbReference type="GO" id="GO:0016020">
    <property type="term" value="C:membrane"/>
    <property type="evidence" value="ECO:0007669"/>
    <property type="project" value="TreeGrafter"/>
</dbReference>
<dbReference type="InterPro" id="IPR029058">
    <property type="entry name" value="AB_hydrolase_fold"/>
</dbReference>
<proteinExistence type="predicted"/>
<dbReference type="STRING" id="29341.RSJ17_19085"/>
<keyword evidence="2" id="KW-0378">Hydrolase</keyword>
<dbReference type="Proteomes" id="UP000031366">
    <property type="component" value="Unassembled WGS sequence"/>
</dbReference>
<dbReference type="GO" id="GO:0016787">
    <property type="term" value="F:hydrolase activity"/>
    <property type="evidence" value="ECO:0007669"/>
    <property type="project" value="UniProtKB-KW"/>
</dbReference>
<dbReference type="PANTHER" id="PTHR43798:SF33">
    <property type="entry name" value="HYDROLASE, PUTATIVE (AFU_ORTHOLOGUE AFUA_2G14860)-RELATED"/>
    <property type="match status" value="1"/>
</dbReference>
<evidence type="ECO:0000313" key="3">
    <source>
        <dbReference type="Proteomes" id="UP000031366"/>
    </source>
</evidence>
<dbReference type="EMBL" id="AYSO01000016">
    <property type="protein sequence ID" value="KIE46746.1"/>
    <property type="molecule type" value="Genomic_DNA"/>
</dbReference>
<accession>A0A0C1R868</accession>
<keyword evidence="3" id="KW-1185">Reference proteome</keyword>
<dbReference type="AlphaFoldDB" id="A0A0C1R868"/>
<dbReference type="InterPro" id="IPR000073">
    <property type="entry name" value="AB_hydrolase_1"/>
</dbReference>
<dbReference type="Gene3D" id="3.40.50.1820">
    <property type="entry name" value="alpha/beta hydrolase"/>
    <property type="match status" value="1"/>
</dbReference>